<evidence type="ECO:0000313" key="2">
    <source>
        <dbReference type="EMBL" id="KAG6011790.1"/>
    </source>
</evidence>
<organism evidence="2 3">
    <name type="scientific">Claviceps pusilla</name>
    <dbReference type="NCBI Taxonomy" id="123648"/>
    <lineage>
        <taxon>Eukaryota</taxon>
        <taxon>Fungi</taxon>
        <taxon>Dikarya</taxon>
        <taxon>Ascomycota</taxon>
        <taxon>Pezizomycotina</taxon>
        <taxon>Sordariomycetes</taxon>
        <taxon>Hypocreomycetidae</taxon>
        <taxon>Hypocreales</taxon>
        <taxon>Clavicipitaceae</taxon>
        <taxon>Claviceps</taxon>
    </lineage>
</organism>
<gene>
    <name evidence="2" type="ORF">E4U43_008128</name>
</gene>
<evidence type="ECO:0000259" key="1">
    <source>
        <dbReference type="PROSITE" id="PS50097"/>
    </source>
</evidence>
<proteinExistence type="predicted"/>
<dbReference type="PANTHER" id="PTHR47843:SF5">
    <property type="entry name" value="BTB_POZ DOMAIN PROTEIN"/>
    <property type="match status" value="1"/>
</dbReference>
<keyword evidence="3" id="KW-1185">Reference proteome</keyword>
<feature type="domain" description="BTB" evidence="1">
    <location>
        <begin position="22"/>
        <end position="91"/>
    </location>
</feature>
<dbReference type="OrthoDB" id="9997739at2759"/>
<accession>A0A9P7NBV9</accession>
<dbReference type="CDD" id="cd18186">
    <property type="entry name" value="BTB_POZ_ZBTB_KLHL-like"/>
    <property type="match status" value="1"/>
</dbReference>
<dbReference type="PANTHER" id="PTHR47843">
    <property type="entry name" value="BTB DOMAIN-CONTAINING PROTEIN-RELATED"/>
    <property type="match status" value="1"/>
</dbReference>
<protein>
    <recommendedName>
        <fullName evidence="1">BTB domain-containing protein</fullName>
    </recommendedName>
</protein>
<sequence>MSTTSGAENMEEGSYASFMASKPFEFVVGPEKKVFAIHSALVASQSAVLERLVNGDMKEAKEGSAVLEHVDEQTFIRFSQYAYMGIYRYPSYRPGPPHNADSDNNINNNQDGWMKETEAHCHKCRYCGKRCYGNEPRHGQMTKGKKLWNDFEKQLSSSEPYMVMKTASRLNDGEENDAELLLCHAKLYVFADSYGIEPLMKLSLSTLHYVLVKVSQSNDMASMAVKLLLYCYENDTPEALREIVVEYAACRVEHLWGLPQFQELLQTFGEFSMNLVKALLGRID</sequence>
<dbReference type="AlphaFoldDB" id="A0A9P7NBV9"/>
<dbReference type="Gene3D" id="3.30.710.10">
    <property type="entry name" value="Potassium Channel Kv1.1, Chain A"/>
    <property type="match status" value="1"/>
</dbReference>
<dbReference type="EMBL" id="SRPW01000827">
    <property type="protein sequence ID" value="KAG6011790.1"/>
    <property type="molecule type" value="Genomic_DNA"/>
</dbReference>
<comment type="caution">
    <text evidence="2">The sequence shown here is derived from an EMBL/GenBank/DDBJ whole genome shotgun (WGS) entry which is preliminary data.</text>
</comment>
<dbReference type="InterPro" id="IPR000210">
    <property type="entry name" value="BTB/POZ_dom"/>
</dbReference>
<dbReference type="SUPFAM" id="SSF54695">
    <property type="entry name" value="POZ domain"/>
    <property type="match status" value="1"/>
</dbReference>
<name>A0A9P7NBV9_9HYPO</name>
<dbReference type="PROSITE" id="PS50097">
    <property type="entry name" value="BTB"/>
    <property type="match status" value="1"/>
</dbReference>
<reference evidence="2" key="1">
    <citation type="journal article" date="2020" name="bioRxiv">
        <title>Whole genome comparisons of ergot fungi reveals the divergence and evolution of species within the genus Claviceps are the result of varying mechanisms driving genome evolution and host range expansion.</title>
        <authorList>
            <person name="Wyka S.A."/>
            <person name="Mondo S.J."/>
            <person name="Liu M."/>
            <person name="Dettman J."/>
            <person name="Nalam V."/>
            <person name="Broders K.D."/>
        </authorList>
    </citation>
    <scope>NUCLEOTIDE SEQUENCE</scope>
    <source>
        <strain evidence="2">CCC 602</strain>
    </source>
</reference>
<evidence type="ECO:0000313" key="3">
    <source>
        <dbReference type="Proteomes" id="UP000748025"/>
    </source>
</evidence>
<dbReference type="Proteomes" id="UP000748025">
    <property type="component" value="Unassembled WGS sequence"/>
</dbReference>
<dbReference type="InterPro" id="IPR011333">
    <property type="entry name" value="SKP1/BTB/POZ_sf"/>
</dbReference>